<reference evidence="1 2" key="1">
    <citation type="journal article" date="2015" name="Biotechnol. Biofuels">
        <title>Enhanced degradation of softwood versus hardwood by the white-rot fungus Pycnoporus coccineus.</title>
        <authorList>
            <person name="Couturier M."/>
            <person name="Navarro D."/>
            <person name="Chevret D."/>
            <person name="Henrissat B."/>
            <person name="Piumi F."/>
            <person name="Ruiz-Duenas F.J."/>
            <person name="Martinez A.T."/>
            <person name="Grigoriev I.V."/>
            <person name="Riley R."/>
            <person name="Lipzen A."/>
            <person name="Berrin J.G."/>
            <person name="Master E.R."/>
            <person name="Rosso M.N."/>
        </authorList>
    </citation>
    <scope>NUCLEOTIDE SEQUENCE [LARGE SCALE GENOMIC DNA]</scope>
    <source>
        <strain evidence="1 2">BRFM310</strain>
    </source>
</reference>
<dbReference type="STRING" id="1353009.A0A1Y2IFH5"/>
<sequence length="588" mass="67279">MSSSLSLPPLECGNFVNESLSLNKPLFRQRLGRPRAKTHTAFSDTQRLLSPPCHVNRSRERNGRNRALSISGSTGTVLQRKEEVTMPANASLSLSLSNLNGDVLSEIASYVHGRDALSLALTARHLCDFTLHRVAVMLVCRTRSDLVCLHQHLLAGEPKRAVYLRSLTILGSTFMERPWQEDPNWIFPKNTYEYSNASLLGDILQAAPNLTHIMLEHSAPLFHHDPRIRTALASMTRLVRLELCHMDSNALPLFQELRSRPRVLHLSPIKVDSPVEVHRLLSAIQDILESLSSITELHALDLDMKNVPSHPDFSGSQTSLPQIRQLSVHWWHPHLDVATVFPNLEAFDQHISSIQLARPPERPLRRLSVTELHTFDATRHPVHLLHLRRYPRELRSFRRTVYETSPVGIALHCFIDTPTWLKYWRQLARAAPRLRFMDVHCHTWERRHEPGWANNFVQTLRGYSLVCIRIVAPQPPTSDSLDAPWHEEDIQTFAELPDRIMQVMPSLRYIAWAAKRRAPGGHPDDYAWYEDAYDCAPAEYTWYRIERGGSDGARVLKGLSPSQGERVRRFLLDSDLEAITNIDEHLRL</sequence>
<name>A0A1Y2IFH5_TRAC3</name>
<dbReference type="AlphaFoldDB" id="A0A1Y2IFH5"/>
<dbReference type="OrthoDB" id="2735181at2759"/>
<evidence type="ECO:0000313" key="1">
    <source>
        <dbReference type="EMBL" id="OSC99949.1"/>
    </source>
</evidence>
<evidence type="ECO:0000313" key="2">
    <source>
        <dbReference type="Proteomes" id="UP000193067"/>
    </source>
</evidence>
<gene>
    <name evidence="1" type="ORF">PYCCODRAFT_1460532</name>
</gene>
<dbReference type="Proteomes" id="UP000193067">
    <property type="component" value="Unassembled WGS sequence"/>
</dbReference>
<accession>A0A1Y2IFH5</accession>
<protein>
    <recommendedName>
        <fullName evidence="3">F-box domain-containing protein</fullName>
    </recommendedName>
</protein>
<proteinExistence type="predicted"/>
<dbReference type="EMBL" id="KZ084123">
    <property type="protein sequence ID" value="OSC99949.1"/>
    <property type="molecule type" value="Genomic_DNA"/>
</dbReference>
<organism evidence="1 2">
    <name type="scientific">Trametes coccinea (strain BRFM310)</name>
    <name type="common">Pycnoporus coccineus</name>
    <dbReference type="NCBI Taxonomy" id="1353009"/>
    <lineage>
        <taxon>Eukaryota</taxon>
        <taxon>Fungi</taxon>
        <taxon>Dikarya</taxon>
        <taxon>Basidiomycota</taxon>
        <taxon>Agaricomycotina</taxon>
        <taxon>Agaricomycetes</taxon>
        <taxon>Polyporales</taxon>
        <taxon>Polyporaceae</taxon>
        <taxon>Trametes</taxon>
    </lineage>
</organism>
<keyword evidence="2" id="KW-1185">Reference proteome</keyword>
<evidence type="ECO:0008006" key="3">
    <source>
        <dbReference type="Google" id="ProtNLM"/>
    </source>
</evidence>